<feature type="compositionally biased region" description="Polar residues" evidence="1">
    <location>
        <begin position="921"/>
        <end position="931"/>
    </location>
</feature>
<feature type="compositionally biased region" description="Low complexity" evidence="1">
    <location>
        <begin position="1219"/>
        <end position="1231"/>
    </location>
</feature>
<feature type="compositionally biased region" description="Polar residues" evidence="1">
    <location>
        <begin position="1811"/>
        <end position="1828"/>
    </location>
</feature>
<feature type="compositionally biased region" description="Basic and acidic residues" evidence="1">
    <location>
        <begin position="875"/>
        <end position="892"/>
    </location>
</feature>
<feature type="region of interest" description="Disordered" evidence="1">
    <location>
        <begin position="1945"/>
        <end position="1978"/>
    </location>
</feature>
<feature type="region of interest" description="Disordered" evidence="1">
    <location>
        <begin position="2724"/>
        <end position="2746"/>
    </location>
</feature>
<keyword evidence="3" id="KW-1185">Reference proteome</keyword>
<feature type="compositionally biased region" description="Basic and acidic residues" evidence="1">
    <location>
        <begin position="1959"/>
        <end position="1978"/>
    </location>
</feature>
<feature type="region of interest" description="Disordered" evidence="1">
    <location>
        <begin position="2298"/>
        <end position="2423"/>
    </location>
</feature>
<evidence type="ECO:0000313" key="2">
    <source>
        <dbReference type="EMBL" id="KAF2997452.1"/>
    </source>
</evidence>
<dbReference type="OrthoDB" id="5151921at2759"/>
<sequence length="3348" mass="362662">MSGPFRFNQQPSAQSPLERVASPLSAGQPVSYKTNVNRAKTKKWVEAKKNAYDGDDWGDYDEYDEYGVDTTPPPEPAAAANPRYYGQRPVYDTPTRSFTDPAQQLPLPKARRNSFDAGEEQRSFSAAVPQAQQQPSPLQTSGMGREIADISPQNQQFSPSATAQPLQSHVPAGLADTPSSPPNSQFPPRKSSIGQGSAPPGPIDFIPIATSPRDHNGNQDKPLPFIRPADIYKRVEEERRRESIESQTRPSLDSLSARPNDEPLSPVGERRNLQPLETVAERKSEYLGDVNVLAQQQDDKGNQQQPQHGRVPSALKGISTFDNDFWSSGPDLQPASHAPVVSPTQDQGLRSVVDQAFTRSDDQRSVPPTPISKDSDSDLNRSNTGSTSGISPIMSRVPSSATAALKNRGLGDGSTPAIAEEPHEAGTSVSRPTSSHLGQGPQLSQGHTRNVSSTSLPRSGLATPTRGDSPARSPVFGPQKHLPEPETAQIATDSPDSTDAMAGGLSGPQAAYATREADIANAMLKNPAQAAPELGAAEKQSQDAFLESHKAQSPISDAMPRDRSESPSKGRVQALAGKFGDVSHSRRGSTQSNVSRNSVQSWERSRDHSRTPSPSKGSPGKPGSPKKEFRPHLPGGWESYAITTPAPLDRTESDKGLSLGKDVASSAPTQVSSAGQAEQGLRRSIDHNDNSSALGEVDLMPTTKKHQATEVQQPTSDPISALRYAGAAMTDSLRTTVGLGGSPHTGQEQDRKPYGDVYMPRPLHMDRTESTASSIPPTPPEKDTPTSEFPPTPPLKPHTPDTVLRSERPPVTAQLSTYPSADDQESDRLRKEIVASLSPLRMSVVPSSEPDHNSLRPGSKDADRASSILDSYYAELEKDSPRTSNDITRDIPELAPLKSVSSAQSASPQKPAALKRFSWEANDSQATTSEKQAAAVPEPTKAVQPEEHTPATIERAVEEEQQQWNEGIPEDPYFGPGHTFTVTKPEPMKDIDLAVQTPTPPLDTGASLASPPTREQTRSPGLHIVNSAQDPEAVDLPPRWSAEHAPEPPKAVVDEAKGITPPSPQPKEEQDVNPAISANTALTGSIEAPAPSAIHDSELKSPTSPTSPTDRPLGAREIATIGSAAERIATYNKTREQWANTNHGLSDWVAAVFESDPSLATQSTQAPPLQQRPQSGVFRHKHTASLAMLGKFTSSGNNQSSAAANEQYNSAGAQVPVLSSSPTTGPSKTGSGFLGRTGSHSIQTQQMQAKGKDLLHTAGVLSGKGPGAPSRSFQRARVGVDPRRGRDPDDTSSYDFGRYRGAKETAPFLVAVPSFEVATEVSIQDNSVPPVPPIPAGISGEKRGRRSRSWGNASLMRQPPERQKTSTEKSSRSLGASPVVPQFDIRDKTRGTAPAAEAIEALSQVPWNGDEPGRNESSSAMHSSPVTRGLWMSEPSLKLSERTPTETSESTDDRIRQTVLPKDTDGTLAPADLVHYDAGFNAEAPTMSTQLRERSNAFWPSKLDTTGHLGKREQFVPASEEAPVPPEFFMQLSDDISPLLHSSRASIQMVSDDEDGGLSPILIGNTSTYVADVSSEYPSPPKDLSSRQTNYETETVGAGDVSPTNEYADASVERASIRAFDMQSALESKVVGAGDVSPVSIRSSILVAASPRQPQHELRNDQIATYAANSQAERLHSADAPSDPETLGSEPSQPDNDQVAMERPRIERFKTAQEEQGPIASELTIRSIRQPASRYAAVLASEPVVSYKEYTGSSSDSSDNVLEVIKPQASSGALTPQRAELAPERADGGPMATRRVRSALQVVHAVEEYAASNSSFASTDQDSISVDASTEPDAAVQMRDESDLVTPVAQPPRNTDHHEQQADQAGTHNDTVSHAPSNGYFNDQLPAMAVHNTREDTSAAPNMTSPERSKSLLSIISSAVSSVPISPASSNAGRSTPSTIHRMQRDFSNAKRTNLTDTKIVEEPTSAKDEQTPTARNEDYDLYADHNGLVKDIRDDNGQPLRVASPAAAATAAPAELARTVTTASSIGTAPDIHDSPGRRYSFERPMSFVSGSHDDDGRPQDQINQPGSRGAPTPHQKNRSQQYPRAASGAVYSTFEPVQDTHWPPGEVVSQPTAQSIQQSVHEPVHAKVARHPTRFVPQMHVDEDDSDDTPAPQAAKTQSHQKPTSFSTAQPLTHGMPSPNGRPDANNIQDGRTSHTQHRSVSAPLQQLTLPSQETRVVSQPLSMPPSEPPAAPRNDFEYQQQMMHLQAKYPRFRSSESQALVQQPGRTQQGSHSPEKPSTKPRLAAAIKGIVGRASPNVPVANNAPPAPSTLAPTAPSHDPARAESFVSAVSSSSHEPNGSAPGGQSSFATAPQRPPSRGADSQYSHVSYGSTQVQPAQSRQNLLAPVVPAGNRNLHPHQESVQQSHLAPPQQNGQNQSFRASTGTMADVGKKKRFSAITGLFSKSNPAAELQGKFKLSREEKKAQKAQKHASQPILQSPPTQQWPPPNTQFISPQRIDDPQSQRFPQATQFAHPVNPAGAGFASSGGAPQTHPHGILGAQLPPGPAQVQQRMHQDQQTQQQRPQDEGSAYLRTRQMAEEYRARQAADQPPRPVYEDPASVGSGQRQSNEQFHQATPQSQQQRSLPPSNGYYFPDKHPQDQGAYVSSREEHQRVLQMRQQQQLEAERRRNADLPHSPGEQARQQHQRVASAEHGAYGASQIARQQALHRQQNHGLEQGAYGATQEEKQRLQQAGHAPLPGPEAFGRSQIHYDQIQHHEPPQRTAIPLLHGRQQPMSNQLQSAMTREEYTRHAQEELARHRWQQQQMQLHQFHLQQQAQLAQQQAANRSVSGPLLSQASPPASPVAQRHVSSPEPQYETPPIPEAYGHVQGVFVSPFDQSHAHTKAHGQASRQEPHRTESDVSMQPISPQVSEQSQMPSNMRHHSDASSVSVISPISGPNPEPPVAGAAVDQRPQKPRMPSISEVHQQAPPVQDLPWHMNFPAGTTEQDIVRARQKQFLQQQFASQQQAQAERHASSPSPRVSPDKQSPPFSAPLQQPQEQGGGFREVLPRQSPQPYPAPQSAPLDRRSPHQVPTHPHGATGRPTHSPIGHESSAHSPAGSQLLMQEPHTPRHVEEANQRPPYAQEQQHTAWNDRSNHESRRVPPPEQQDLYDENVPDEAPPSYDGPGVPHDGMEKSNPERPRPPNIITTPTDHGQTQDGRPRQASVGLMQHPQPASMAASPQRTAPDMGAESLRRQMLQQEEHARMERIQRSQMQALQRQREQQEREIARARAQELERSVSGGGRVGSLRSVSGSRNGGTPGWERRGPQSGSRPIFELPALEDDEPVMRATSFPGQEWVPPMYGED</sequence>
<feature type="compositionally biased region" description="Polar residues" evidence="1">
    <location>
        <begin position="2604"/>
        <end position="2618"/>
    </location>
</feature>
<feature type="compositionally biased region" description="Polar residues" evidence="1">
    <location>
        <begin position="151"/>
        <end position="167"/>
    </location>
</feature>
<feature type="compositionally biased region" description="Basic and acidic residues" evidence="1">
    <location>
        <begin position="2032"/>
        <end position="2043"/>
    </location>
</feature>
<feature type="compositionally biased region" description="Low complexity" evidence="1">
    <location>
        <begin position="2298"/>
        <end position="2320"/>
    </location>
</feature>
<feature type="compositionally biased region" description="Polar residues" evidence="1">
    <location>
        <begin position="3096"/>
        <end position="3105"/>
    </location>
</feature>
<feature type="compositionally biased region" description="Basic and acidic residues" evidence="1">
    <location>
        <begin position="1041"/>
        <end position="1057"/>
    </location>
</feature>
<feature type="compositionally biased region" description="Polar residues" evidence="1">
    <location>
        <begin position="3126"/>
        <end position="3135"/>
    </location>
</feature>
<feature type="compositionally biased region" description="Polar residues" evidence="1">
    <location>
        <begin position="2111"/>
        <end position="2122"/>
    </location>
</feature>
<evidence type="ECO:0000313" key="3">
    <source>
        <dbReference type="Proteomes" id="UP000801428"/>
    </source>
</evidence>
<feature type="region of interest" description="Disordered" evidence="1">
    <location>
        <begin position="2460"/>
        <end position="2570"/>
    </location>
</feature>
<name>A0A9P4W3Y0_CURKU</name>
<feature type="region of interest" description="Disordered" evidence="1">
    <location>
        <begin position="1"/>
        <end position="32"/>
    </location>
</feature>
<dbReference type="Proteomes" id="UP000801428">
    <property type="component" value="Unassembled WGS sequence"/>
</dbReference>
<feature type="region of interest" description="Disordered" evidence="1">
    <location>
        <begin position="1811"/>
        <end position="1875"/>
    </location>
</feature>
<feature type="region of interest" description="Disordered" evidence="1">
    <location>
        <begin position="1671"/>
        <end position="1704"/>
    </location>
</feature>
<feature type="region of interest" description="Disordered" evidence="1">
    <location>
        <begin position="733"/>
        <end position="1116"/>
    </location>
</feature>
<feature type="compositionally biased region" description="Polar residues" evidence="1">
    <location>
        <begin position="427"/>
        <end position="457"/>
    </location>
</feature>
<feature type="compositionally biased region" description="Low complexity" evidence="1">
    <location>
        <begin position="3000"/>
        <end position="3011"/>
    </location>
</feature>
<feature type="region of interest" description="Disordered" evidence="1">
    <location>
        <begin position="2142"/>
        <end position="2237"/>
    </location>
</feature>
<feature type="compositionally biased region" description="Polar residues" evidence="1">
    <location>
        <begin position="2258"/>
        <end position="2275"/>
    </location>
</feature>
<feature type="compositionally biased region" description="Polar residues" evidence="1">
    <location>
        <begin position="380"/>
        <end position="390"/>
    </location>
</feature>
<feature type="region of interest" description="Disordered" evidence="1">
    <location>
        <begin position="2027"/>
        <end position="2126"/>
    </location>
</feature>
<feature type="compositionally biased region" description="Low complexity" evidence="1">
    <location>
        <begin position="2824"/>
        <end position="2841"/>
    </location>
</feature>
<feature type="compositionally biased region" description="Polar residues" evidence="1">
    <location>
        <begin position="2403"/>
        <end position="2423"/>
    </location>
</feature>
<protein>
    <recommendedName>
        <fullName evidence="4">SWI-SNF chromatin-remodeling complex protein</fullName>
    </recommendedName>
</protein>
<feature type="region of interest" description="Disordered" evidence="1">
    <location>
        <begin position="48"/>
        <end position="509"/>
    </location>
</feature>
<feature type="compositionally biased region" description="Polar residues" evidence="1">
    <location>
        <begin position="2157"/>
        <end position="2173"/>
    </location>
</feature>
<feature type="compositionally biased region" description="Low complexity" evidence="1">
    <location>
        <begin position="2656"/>
        <end position="2665"/>
    </location>
</feature>
<feature type="compositionally biased region" description="Polar residues" evidence="1">
    <location>
        <begin position="2902"/>
        <end position="2920"/>
    </location>
</feature>
<feature type="region of interest" description="Disordered" evidence="1">
    <location>
        <begin position="2254"/>
        <end position="2284"/>
    </location>
</feature>
<feature type="region of interest" description="Disordered" evidence="1">
    <location>
        <begin position="1215"/>
        <end position="1297"/>
    </location>
</feature>
<feature type="compositionally biased region" description="Basic and acidic residues" evidence="1">
    <location>
        <begin position="1278"/>
        <end position="1289"/>
    </location>
</feature>
<gene>
    <name evidence="2" type="ORF">E8E13_006487</name>
</gene>
<feature type="compositionally biased region" description="Basic and acidic residues" evidence="1">
    <location>
        <begin position="849"/>
        <end position="864"/>
    </location>
</feature>
<feature type="compositionally biased region" description="Basic and acidic residues" evidence="1">
    <location>
        <begin position="680"/>
        <end position="689"/>
    </location>
</feature>
<accession>A0A9P4W3Y0</accession>
<feature type="compositionally biased region" description="Pro residues" evidence="1">
    <location>
        <begin position="2225"/>
        <end position="2234"/>
    </location>
</feature>
<feature type="compositionally biased region" description="Basic and acidic residues" evidence="1">
    <location>
        <begin position="3242"/>
        <end position="3252"/>
    </location>
</feature>
<feature type="compositionally biased region" description="Polar residues" evidence="1">
    <location>
        <begin position="1415"/>
        <end position="1426"/>
    </location>
</feature>
<feature type="compositionally biased region" description="Polar residues" evidence="1">
    <location>
        <begin position="2201"/>
        <end position="2224"/>
    </location>
</feature>
<feature type="compositionally biased region" description="Polar residues" evidence="1">
    <location>
        <begin position="245"/>
        <end position="254"/>
    </location>
</feature>
<feature type="compositionally biased region" description="Basic and acidic residues" evidence="1">
    <location>
        <begin position="3261"/>
        <end position="3280"/>
    </location>
</feature>
<feature type="region of interest" description="Disordered" evidence="1">
    <location>
        <begin position="1325"/>
        <end position="1454"/>
    </location>
</feature>
<feature type="compositionally biased region" description="Low complexity" evidence="1">
    <location>
        <begin position="2328"/>
        <end position="2337"/>
    </location>
</feature>
<feature type="compositionally biased region" description="Low complexity" evidence="1">
    <location>
        <begin position="2550"/>
        <end position="2565"/>
    </location>
</feature>
<feature type="compositionally biased region" description="Basic and acidic residues" evidence="1">
    <location>
        <begin position="3136"/>
        <end position="3145"/>
    </location>
</feature>
<feature type="compositionally biased region" description="Basic and acidic residues" evidence="1">
    <location>
        <begin position="3173"/>
        <end position="3184"/>
    </location>
</feature>
<feature type="compositionally biased region" description="Polar residues" evidence="1">
    <location>
        <begin position="588"/>
        <end position="602"/>
    </location>
</feature>
<proteinExistence type="predicted"/>
<feature type="compositionally biased region" description="Polar residues" evidence="1">
    <location>
        <begin position="666"/>
        <end position="676"/>
    </location>
</feature>
<comment type="caution">
    <text evidence="2">The sequence shown here is derived from an EMBL/GenBank/DDBJ whole genome shotgun (WGS) entry which is preliminary data.</text>
</comment>
<feature type="compositionally biased region" description="Acidic residues" evidence="1">
    <location>
        <begin position="53"/>
        <end position="67"/>
    </location>
</feature>
<feature type="compositionally biased region" description="Basic and acidic residues" evidence="1">
    <location>
        <begin position="559"/>
        <end position="568"/>
    </location>
</feature>
<feature type="compositionally biased region" description="Polar residues" evidence="1">
    <location>
        <begin position="2363"/>
        <end position="2385"/>
    </location>
</feature>
<feature type="compositionally biased region" description="Polar residues" evidence="1">
    <location>
        <begin position="1238"/>
        <end position="1248"/>
    </location>
</feature>
<feature type="compositionally biased region" description="Polar residues" evidence="1">
    <location>
        <begin position="1862"/>
        <end position="1875"/>
    </location>
</feature>
<feature type="region of interest" description="Disordered" evidence="1">
    <location>
        <begin position="531"/>
        <end position="717"/>
    </location>
</feature>
<feature type="region of interest" description="Disordered" evidence="1">
    <location>
        <begin position="2881"/>
        <end position="2969"/>
    </location>
</feature>
<feature type="compositionally biased region" description="Low complexity" evidence="1">
    <location>
        <begin position="2929"/>
        <end position="2938"/>
    </location>
</feature>
<feature type="compositionally biased region" description="Polar residues" evidence="1">
    <location>
        <begin position="3017"/>
        <end position="3041"/>
    </location>
</feature>
<evidence type="ECO:0000256" key="1">
    <source>
        <dbReference type="SAM" id="MobiDB-lite"/>
    </source>
</evidence>
<feature type="compositionally biased region" description="Low complexity" evidence="1">
    <location>
        <begin position="2521"/>
        <end position="2531"/>
    </location>
</feature>
<reference evidence="2" key="1">
    <citation type="submission" date="2019-04" db="EMBL/GenBank/DDBJ databases">
        <title>Sequencing of skin fungus with MAO and IRED activity.</title>
        <authorList>
            <person name="Marsaioli A.J."/>
            <person name="Bonatto J.M.C."/>
            <person name="Reis Junior O."/>
        </authorList>
    </citation>
    <scope>NUCLEOTIDE SEQUENCE</scope>
    <source>
        <strain evidence="2">30M1</strain>
    </source>
</reference>
<feature type="compositionally biased region" description="Low complexity" evidence="1">
    <location>
        <begin position="2619"/>
        <end position="2630"/>
    </location>
</feature>
<feature type="compositionally biased region" description="Basic and acidic residues" evidence="1">
    <location>
        <begin position="3110"/>
        <end position="3119"/>
    </location>
</feature>
<feature type="compositionally biased region" description="Low complexity" evidence="1">
    <location>
        <begin position="612"/>
        <end position="623"/>
    </location>
</feature>
<organism evidence="2 3">
    <name type="scientific">Curvularia kusanoi</name>
    <name type="common">Cochliobolus kusanoi</name>
    <dbReference type="NCBI Taxonomy" id="90978"/>
    <lineage>
        <taxon>Eukaryota</taxon>
        <taxon>Fungi</taxon>
        <taxon>Dikarya</taxon>
        <taxon>Ascomycota</taxon>
        <taxon>Pezizomycotina</taxon>
        <taxon>Dothideomycetes</taxon>
        <taxon>Pleosporomycetidae</taxon>
        <taxon>Pleosporales</taxon>
        <taxon>Pleosporineae</taxon>
        <taxon>Pleosporaceae</taxon>
        <taxon>Curvularia</taxon>
    </lineage>
</organism>
<feature type="compositionally biased region" description="Pro residues" evidence="1">
    <location>
        <begin position="788"/>
        <end position="797"/>
    </location>
</feature>
<feature type="compositionally biased region" description="Basic and acidic residues" evidence="1">
    <location>
        <begin position="1359"/>
        <end position="1371"/>
    </location>
</feature>
<feature type="region of interest" description="Disordered" evidence="1">
    <location>
        <begin position="2582"/>
        <end position="2700"/>
    </location>
</feature>
<evidence type="ECO:0008006" key="4">
    <source>
        <dbReference type="Google" id="ProtNLM"/>
    </source>
</evidence>
<feature type="region of interest" description="Disordered" evidence="1">
    <location>
        <begin position="1768"/>
        <end position="1792"/>
    </location>
</feature>
<feature type="compositionally biased region" description="Low complexity" evidence="1">
    <location>
        <begin position="898"/>
        <end position="912"/>
    </location>
</feature>
<feature type="compositionally biased region" description="Basic and acidic residues" evidence="1">
    <location>
        <begin position="230"/>
        <end position="244"/>
    </location>
</feature>
<feature type="region of interest" description="Disordered" evidence="1">
    <location>
        <begin position="2824"/>
        <end position="2865"/>
    </location>
</feature>
<feature type="region of interest" description="Disordered" evidence="1">
    <location>
        <begin position="3000"/>
        <end position="3348"/>
    </location>
</feature>
<feature type="compositionally biased region" description="Low complexity" evidence="1">
    <location>
        <begin position="123"/>
        <end position="139"/>
    </location>
</feature>
<dbReference type="EMBL" id="SWKU01000023">
    <property type="protein sequence ID" value="KAF2997452.1"/>
    <property type="molecule type" value="Genomic_DNA"/>
</dbReference>